<protein>
    <submittedName>
        <fullName evidence="10">Carbohydrate ABC transporter membrane protein 2, CUT1 family</fullName>
    </submittedName>
</protein>
<dbReference type="OrthoDB" id="148827at2"/>
<evidence type="ECO:0000256" key="2">
    <source>
        <dbReference type="ARBA" id="ARBA00022448"/>
    </source>
</evidence>
<feature type="transmembrane region" description="Helical" evidence="7">
    <location>
        <begin position="100"/>
        <end position="119"/>
    </location>
</feature>
<feature type="transmembrane region" description="Helical" evidence="7">
    <location>
        <begin position="164"/>
        <end position="182"/>
    </location>
</feature>
<evidence type="ECO:0000313" key="10">
    <source>
        <dbReference type="EMBL" id="SDZ51489.1"/>
    </source>
</evidence>
<feature type="transmembrane region" description="Helical" evidence="7">
    <location>
        <begin position="34"/>
        <end position="56"/>
    </location>
</feature>
<dbReference type="InterPro" id="IPR000515">
    <property type="entry name" value="MetI-like"/>
</dbReference>
<evidence type="ECO:0000256" key="8">
    <source>
        <dbReference type="SAM" id="MobiDB-lite"/>
    </source>
</evidence>
<comment type="subcellular location">
    <subcellularLocation>
        <location evidence="1 7">Cell membrane</location>
        <topology evidence="1 7">Multi-pass membrane protein</topology>
    </subcellularLocation>
</comment>
<dbReference type="RefSeq" id="WP_090799987.1">
    <property type="nucleotide sequence ID" value="NZ_BOND01000001.1"/>
</dbReference>
<reference evidence="11" key="1">
    <citation type="submission" date="2016-10" db="EMBL/GenBank/DDBJ databases">
        <authorList>
            <person name="Varghese N."/>
            <person name="Submissions S."/>
        </authorList>
    </citation>
    <scope>NUCLEOTIDE SEQUENCE [LARGE SCALE GENOMIC DNA]</scope>
    <source>
        <strain evidence="11">DSM 44718</strain>
    </source>
</reference>
<feature type="transmembrane region" description="Helical" evidence="7">
    <location>
        <begin position="131"/>
        <end position="152"/>
    </location>
</feature>
<dbReference type="GO" id="GO:0005886">
    <property type="term" value="C:plasma membrane"/>
    <property type="evidence" value="ECO:0007669"/>
    <property type="project" value="UniProtKB-SubCell"/>
</dbReference>
<name>A0A1H3TQ80_9ACTN</name>
<accession>A0A1H3TQ80</accession>
<keyword evidence="3" id="KW-1003">Cell membrane</keyword>
<dbReference type="AlphaFoldDB" id="A0A1H3TQ80"/>
<evidence type="ECO:0000256" key="7">
    <source>
        <dbReference type="RuleBase" id="RU363032"/>
    </source>
</evidence>
<feature type="compositionally biased region" description="Basic and acidic residues" evidence="8">
    <location>
        <begin position="1"/>
        <end position="10"/>
    </location>
</feature>
<dbReference type="InterPro" id="IPR035906">
    <property type="entry name" value="MetI-like_sf"/>
</dbReference>
<keyword evidence="4 7" id="KW-0812">Transmembrane</keyword>
<dbReference type="EMBL" id="FNQB01000003">
    <property type="protein sequence ID" value="SDZ51489.1"/>
    <property type="molecule type" value="Genomic_DNA"/>
</dbReference>
<evidence type="ECO:0000256" key="5">
    <source>
        <dbReference type="ARBA" id="ARBA00022989"/>
    </source>
</evidence>
<dbReference type="Gene3D" id="1.10.3720.10">
    <property type="entry name" value="MetI-like"/>
    <property type="match status" value="1"/>
</dbReference>
<evidence type="ECO:0000259" key="9">
    <source>
        <dbReference type="PROSITE" id="PS50928"/>
    </source>
</evidence>
<feature type="transmembrane region" description="Helical" evidence="7">
    <location>
        <begin position="219"/>
        <end position="241"/>
    </location>
</feature>
<gene>
    <name evidence="10" type="ORF">SAMN05421684_6063</name>
</gene>
<evidence type="ECO:0000256" key="1">
    <source>
        <dbReference type="ARBA" id="ARBA00004651"/>
    </source>
</evidence>
<evidence type="ECO:0000313" key="11">
    <source>
        <dbReference type="Proteomes" id="UP000199632"/>
    </source>
</evidence>
<dbReference type="STRING" id="137265.SAMN05421684_6063"/>
<keyword evidence="6 7" id="KW-0472">Membrane</keyword>
<dbReference type="SUPFAM" id="SSF161098">
    <property type="entry name" value="MetI-like"/>
    <property type="match status" value="1"/>
</dbReference>
<feature type="domain" description="ABC transmembrane type-1" evidence="9">
    <location>
        <begin position="96"/>
        <end position="286"/>
    </location>
</feature>
<organism evidence="10 11">
    <name type="scientific">Asanoa ishikariensis</name>
    <dbReference type="NCBI Taxonomy" id="137265"/>
    <lineage>
        <taxon>Bacteria</taxon>
        <taxon>Bacillati</taxon>
        <taxon>Actinomycetota</taxon>
        <taxon>Actinomycetes</taxon>
        <taxon>Micromonosporales</taxon>
        <taxon>Micromonosporaceae</taxon>
        <taxon>Asanoa</taxon>
    </lineage>
</organism>
<dbReference type="Proteomes" id="UP000199632">
    <property type="component" value="Unassembled WGS sequence"/>
</dbReference>
<keyword evidence="5 7" id="KW-1133">Transmembrane helix</keyword>
<evidence type="ECO:0000256" key="4">
    <source>
        <dbReference type="ARBA" id="ARBA00022692"/>
    </source>
</evidence>
<dbReference type="PROSITE" id="PS50928">
    <property type="entry name" value="ABC_TM1"/>
    <property type="match status" value="1"/>
</dbReference>
<dbReference type="CDD" id="cd06261">
    <property type="entry name" value="TM_PBP2"/>
    <property type="match status" value="1"/>
</dbReference>
<proteinExistence type="inferred from homology"/>
<dbReference type="PANTHER" id="PTHR43744:SF8">
    <property type="entry name" value="SN-GLYCEROL-3-PHOSPHATE TRANSPORT SYSTEM PERMEASE PROTEIN UGPE"/>
    <property type="match status" value="1"/>
</dbReference>
<evidence type="ECO:0000256" key="3">
    <source>
        <dbReference type="ARBA" id="ARBA00022475"/>
    </source>
</evidence>
<keyword evidence="11" id="KW-1185">Reference proteome</keyword>
<feature type="transmembrane region" description="Helical" evidence="7">
    <location>
        <begin position="261"/>
        <end position="285"/>
    </location>
</feature>
<comment type="similarity">
    <text evidence="7">Belongs to the binding-protein-dependent transport system permease family.</text>
</comment>
<feature type="region of interest" description="Disordered" evidence="8">
    <location>
        <begin position="1"/>
        <end position="20"/>
    </location>
</feature>
<keyword evidence="2 7" id="KW-0813">Transport</keyword>
<sequence>MQDVLDKPRGDAAPPAAPVAPRCRRKGVRSRWGLTGRITALSLFCLLLLFPFLWLVSQSLKDTNQYFARPFQWIPDPVRWENFTDVIFKYDFLHYIGNSLWLAVYAVVVNILSSSFVAYGFSRFRFPGRNALFMVVLATMMLPGQVMTISLYRVYRDIGWIDTFWPLLVPKLFGAAFEIFLFRQFFLSLPREIDEAARIDGCGTLRTWWHVILPQSKPVIIVVAVFTFLGSWRELFGPLIYLTGEENRTLPLGLLYFTSPFGSSLPMLMAAIVISLIPPIVLYALGQKYIDKGVAIAEIK</sequence>
<dbReference type="GO" id="GO:0055085">
    <property type="term" value="P:transmembrane transport"/>
    <property type="evidence" value="ECO:0007669"/>
    <property type="project" value="InterPro"/>
</dbReference>
<evidence type="ECO:0000256" key="6">
    <source>
        <dbReference type="ARBA" id="ARBA00023136"/>
    </source>
</evidence>
<dbReference type="Pfam" id="PF00528">
    <property type="entry name" value="BPD_transp_1"/>
    <property type="match status" value="1"/>
</dbReference>
<dbReference type="PANTHER" id="PTHR43744">
    <property type="entry name" value="ABC TRANSPORTER PERMEASE PROTEIN MG189-RELATED-RELATED"/>
    <property type="match status" value="1"/>
</dbReference>